<sequence>MRKRKTKTQTEKPEASFKTVGLPFKEEKGGRLPHGCLYAAPLPSNGSGAQRRKKQRPPFNLTATRTALNPGSGFTNH</sequence>
<feature type="region of interest" description="Disordered" evidence="1">
    <location>
        <begin position="1"/>
        <end position="77"/>
    </location>
</feature>
<keyword evidence="3" id="KW-1185">Reference proteome</keyword>
<evidence type="ECO:0000313" key="3">
    <source>
        <dbReference type="Proteomes" id="UP001152622"/>
    </source>
</evidence>
<protein>
    <submittedName>
        <fullName evidence="2">Uncharacterized protein</fullName>
    </submittedName>
</protein>
<gene>
    <name evidence="2" type="ORF">SKAU_G00148510</name>
</gene>
<dbReference type="EMBL" id="JAINUF010000004">
    <property type="protein sequence ID" value="KAJ8366020.1"/>
    <property type="molecule type" value="Genomic_DNA"/>
</dbReference>
<proteinExistence type="predicted"/>
<dbReference type="AlphaFoldDB" id="A0A9Q1J544"/>
<accession>A0A9Q1J544</accession>
<evidence type="ECO:0000256" key="1">
    <source>
        <dbReference type="SAM" id="MobiDB-lite"/>
    </source>
</evidence>
<name>A0A9Q1J544_SYNKA</name>
<feature type="compositionally biased region" description="Polar residues" evidence="1">
    <location>
        <begin position="61"/>
        <end position="77"/>
    </location>
</feature>
<evidence type="ECO:0000313" key="2">
    <source>
        <dbReference type="EMBL" id="KAJ8366020.1"/>
    </source>
</evidence>
<comment type="caution">
    <text evidence="2">The sequence shown here is derived from an EMBL/GenBank/DDBJ whole genome shotgun (WGS) entry which is preliminary data.</text>
</comment>
<reference evidence="2" key="1">
    <citation type="journal article" date="2023" name="Science">
        <title>Genome structures resolve the early diversification of teleost fishes.</title>
        <authorList>
            <person name="Parey E."/>
            <person name="Louis A."/>
            <person name="Montfort J."/>
            <person name="Bouchez O."/>
            <person name="Roques C."/>
            <person name="Iampietro C."/>
            <person name="Lluch J."/>
            <person name="Castinel A."/>
            <person name="Donnadieu C."/>
            <person name="Desvignes T."/>
            <person name="Floi Bucao C."/>
            <person name="Jouanno E."/>
            <person name="Wen M."/>
            <person name="Mejri S."/>
            <person name="Dirks R."/>
            <person name="Jansen H."/>
            <person name="Henkel C."/>
            <person name="Chen W.J."/>
            <person name="Zahm M."/>
            <person name="Cabau C."/>
            <person name="Klopp C."/>
            <person name="Thompson A.W."/>
            <person name="Robinson-Rechavi M."/>
            <person name="Braasch I."/>
            <person name="Lecointre G."/>
            <person name="Bobe J."/>
            <person name="Postlethwait J.H."/>
            <person name="Berthelot C."/>
            <person name="Roest Crollius H."/>
            <person name="Guiguen Y."/>
        </authorList>
    </citation>
    <scope>NUCLEOTIDE SEQUENCE</scope>
    <source>
        <strain evidence="2">WJC10195</strain>
    </source>
</reference>
<dbReference type="Proteomes" id="UP001152622">
    <property type="component" value="Chromosome 4"/>
</dbReference>
<organism evidence="2 3">
    <name type="scientific">Synaphobranchus kaupii</name>
    <name type="common">Kaup's arrowtooth eel</name>
    <dbReference type="NCBI Taxonomy" id="118154"/>
    <lineage>
        <taxon>Eukaryota</taxon>
        <taxon>Metazoa</taxon>
        <taxon>Chordata</taxon>
        <taxon>Craniata</taxon>
        <taxon>Vertebrata</taxon>
        <taxon>Euteleostomi</taxon>
        <taxon>Actinopterygii</taxon>
        <taxon>Neopterygii</taxon>
        <taxon>Teleostei</taxon>
        <taxon>Anguilliformes</taxon>
        <taxon>Synaphobranchidae</taxon>
        <taxon>Synaphobranchus</taxon>
    </lineage>
</organism>